<feature type="chain" id="PRO_5044008975" description="Copper resistance protein ScsC N-terminal domain-containing protein" evidence="2">
    <location>
        <begin position="25"/>
        <end position="89"/>
    </location>
</feature>
<name>A0AAU7Q991_9GAMM</name>
<dbReference type="EMBL" id="CP157947">
    <property type="protein sequence ID" value="XBS69714.1"/>
    <property type="molecule type" value="Genomic_DNA"/>
</dbReference>
<protein>
    <recommendedName>
        <fullName evidence="3">Copper resistance protein ScsC N-terminal domain-containing protein</fullName>
    </recommendedName>
</protein>
<evidence type="ECO:0000259" key="3">
    <source>
        <dbReference type="Pfam" id="PF18312"/>
    </source>
</evidence>
<feature type="signal peptide" evidence="2">
    <location>
        <begin position="1"/>
        <end position="24"/>
    </location>
</feature>
<organism evidence="4">
    <name type="scientific">Acerihabitans sp. KWT182</name>
    <dbReference type="NCBI Taxonomy" id="3157919"/>
    <lineage>
        <taxon>Bacteria</taxon>
        <taxon>Pseudomonadati</taxon>
        <taxon>Pseudomonadota</taxon>
        <taxon>Gammaproteobacteria</taxon>
        <taxon>Enterobacterales</taxon>
        <taxon>Pectobacteriaceae</taxon>
        <taxon>Acerihabitans</taxon>
    </lineage>
</organism>
<dbReference type="Pfam" id="PF18312">
    <property type="entry name" value="ScsC_N"/>
    <property type="match status" value="1"/>
</dbReference>
<accession>A0AAU7Q991</accession>
<sequence>MMKQRIINGLIAVLCLAISGTTLALSPVPASDTPDYSADQQAQIGKIAAGYLLAHPEILREMKSELQADKKATITPRCPPATNGKPPAK</sequence>
<evidence type="ECO:0000313" key="4">
    <source>
        <dbReference type="EMBL" id="XBS69714.1"/>
    </source>
</evidence>
<proteinExistence type="predicted"/>
<gene>
    <name evidence="4" type="ORF">ABK905_26025</name>
</gene>
<keyword evidence="2" id="KW-0732">Signal</keyword>
<evidence type="ECO:0000256" key="2">
    <source>
        <dbReference type="SAM" id="SignalP"/>
    </source>
</evidence>
<feature type="region of interest" description="Disordered" evidence="1">
    <location>
        <begin position="68"/>
        <end position="89"/>
    </location>
</feature>
<dbReference type="InterPro" id="IPR041205">
    <property type="entry name" value="ScsC_N"/>
</dbReference>
<evidence type="ECO:0000256" key="1">
    <source>
        <dbReference type="SAM" id="MobiDB-lite"/>
    </source>
</evidence>
<reference evidence="4" key="1">
    <citation type="submission" date="2024-06" db="EMBL/GenBank/DDBJ databases">
        <authorList>
            <person name="Coelho C."/>
            <person name="Bento M."/>
            <person name="Garcia E."/>
            <person name="Camelo A."/>
            <person name="Brandao I."/>
            <person name="Espirito Santo C."/>
            <person name="Trovao J."/>
            <person name="Verissimo A."/>
            <person name="Costa J."/>
            <person name="Tiago I."/>
        </authorList>
    </citation>
    <scope>NUCLEOTIDE SEQUENCE</scope>
    <source>
        <strain evidence="4">KWT182</strain>
    </source>
</reference>
<dbReference type="AlphaFoldDB" id="A0AAU7Q991"/>
<feature type="domain" description="Copper resistance protein ScsC N-terminal" evidence="3">
    <location>
        <begin position="40"/>
        <end position="72"/>
    </location>
</feature>